<comment type="caution">
    <text evidence="1">The sequence shown here is derived from an EMBL/GenBank/DDBJ whole genome shotgun (WGS) entry which is preliminary data.</text>
</comment>
<evidence type="ECO:0000313" key="1">
    <source>
        <dbReference type="EMBL" id="CAK5044134.1"/>
    </source>
</evidence>
<evidence type="ECO:0000313" key="2">
    <source>
        <dbReference type="Proteomes" id="UP001497535"/>
    </source>
</evidence>
<dbReference type="EMBL" id="CAVMJV010000011">
    <property type="protein sequence ID" value="CAK5044134.1"/>
    <property type="molecule type" value="Genomic_DNA"/>
</dbReference>
<protein>
    <submittedName>
        <fullName evidence="1">Uncharacterized protein</fullName>
    </submittedName>
</protein>
<organism evidence="1 2">
    <name type="scientific">Meloidogyne enterolobii</name>
    <name type="common">Root-knot nematode worm</name>
    <name type="synonym">Meloidogyne mayaguensis</name>
    <dbReference type="NCBI Taxonomy" id="390850"/>
    <lineage>
        <taxon>Eukaryota</taxon>
        <taxon>Metazoa</taxon>
        <taxon>Ecdysozoa</taxon>
        <taxon>Nematoda</taxon>
        <taxon>Chromadorea</taxon>
        <taxon>Rhabditida</taxon>
        <taxon>Tylenchina</taxon>
        <taxon>Tylenchomorpha</taxon>
        <taxon>Tylenchoidea</taxon>
        <taxon>Meloidogynidae</taxon>
        <taxon>Meloidogyninae</taxon>
        <taxon>Meloidogyne</taxon>
    </lineage>
</organism>
<keyword evidence="2" id="KW-1185">Reference proteome</keyword>
<sequence>MNKLVFGIIFLLISMTAVTGSDNLACDFCCKYKDCLLSLTVLVGCNLDDCQKDLLAAVKFCACP</sequence>
<reference evidence="1" key="1">
    <citation type="submission" date="2023-11" db="EMBL/GenBank/DDBJ databases">
        <authorList>
            <person name="Poullet M."/>
        </authorList>
    </citation>
    <scope>NUCLEOTIDE SEQUENCE</scope>
    <source>
        <strain evidence="1">E1834</strain>
    </source>
</reference>
<dbReference type="Proteomes" id="UP001497535">
    <property type="component" value="Unassembled WGS sequence"/>
</dbReference>
<proteinExistence type="predicted"/>
<accession>A0ACB0YF58</accession>
<name>A0ACB0YF58_MELEN</name>
<gene>
    <name evidence="1" type="ORF">MENTE1834_LOCUS11355</name>
</gene>